<evidence type="ECO:0000313" key="2">
    <source>
        <dbReference type="Proteomes" id="UP001228581"/>
    </source>
</evidence>
<comment type="caution">
    <text evidence="1">The sequence shown here is derived from an EMBL/GenBank/DDBJ whole genome shotgun (WGS) entry which is preliminary data.</text>
</comment>
<dbReference type="EMBL" id="JASJOT010000022">
    <property type="protein sequence ID" value="MDJ1496457.1"/>
    <property type="molecule type" value="Genomic_DNA"/>
</dbReference>
<dbReference type="PROSITE" id="PS51257">
    <property type="entry name" value="PROKAR_LIPOPROTEIN"/>
    <property type="match status" value="1"/>
</dbReference>
<evidence type="ECO:0000313" key="1">
    <source>
        <dbReference type="EMBL" id="MDJ1496457.1"/>
    </source>
</evidence>
<keyword evidence="2" id="KW-1185">Reference proteome</keyword>
<name>A0ABT7CRU1_9BACT</name>
<proteinExistence type="predicted"/>
<dbReference type="RefSeq" id="WP_314001278.1">
    <property type="nucleotide sequence ID" value="NZ_JASJOR010000007.1"/>
</dbReference>
<gene>
    <name evidence="1" type="ORF">QNI19_26210</name>
</gene>
<organism evidence="1 2">
    <name type="scientific">Xanthocytophaga flava</name>
    <dbReference type="NCBI Taxonomy" id="3048013"/>
    <lineage>
        <taxon>Bacteria</taxon>
        <taxon>Pseudomonadati</taxon>
        <taxon>Bacteroidota</taxon>
        <taxon>Cytophagia</taxon>
        <taxon>Cytophagales</taxon>
        <taxon>Rhodocytophagaceae</taxon>
        <taxon>Xanthocytophaga</taxon>
    </lineage>
</organism>
<accession>A0ABT7CRU1</accession>
<reference evidence="1 2" key="1">
    <citation type="submission" date="2023-05" db="EMBL/GenBank/DDBJ databases">
        <authorList>
            <person name="Zhang X."/>
        </authorList>
    </citation>
    <scope>NUCLEOTIDE SEQUENCE [LARGE SCALE GENOMIC DNA]</scope>
    <source>
        <strain evidence="1 2">DM2B3-1</strain>
    </source>
</reference>
<evidence type="ECO:0008006" key="3">
    <source>
        <dbReference type="Google" id="ProtNLM"/>
    </source>
</evidence>
<sequence>MKALALLFLSIILLSCKTSVLTSKREGCLLDSSKAERIIEFLTRTVPEYKIKAKEDFSFEKDNCFIKRVGIYDLTNSPVINTFTNRSEFKLENSHIYHFYVLDPQLSFSHILYIDRNGQFTFFESINCKNRGNTLQEVISYLTHKLATNPQKDQIIERVKNYRNYYRIGAIDDIYVPLQCDCESCE</sequence>
<dbReference type="Proteomes" id="UP001228581">
    <property type="component" value="Unassembled WGS sequence"/>
</dbReference>
<protein>
    <recommendedName>
        <fullName evidence="3">DUF4468 domain-containing protein</fullName>
    </recommendedName>
</protein>